<sequence>MKEIRLSFMIYLYEWSSAVYARVFKWKKHAWGISKGEFASYAPGTLGKALAEFYASNGFEVMPKLENHDVFHVLTQTGTTIQDEIAMQYLLLGNGKLSLYLFAMISIGTMLYPEHCAHFQACFRKGRRCQPFYQLEFLHLLDCPLETLQMILINKSEIVHI</sequence>
<keyword evidence="2" id="KW-1185">Reference proteome</keyword>
<evidence type="ECO:0000313" key="1">
    <source>
        <dbReference type="EMBL" id="MFD2546052.1"/>
    </source>
</evidence>
<protein>
    <submittedName>
        <fullName evidence="1">Coq4 family protein</fullName>
    </submittedName>
</protein>
<dbReference type="Pfam" id="PF05019">
    <property type="entry name" value="Coq4"/>
    <property type="match status" value="1"/>
</dbReference>
<accession>A0ABW5KAU8</accession>
<reference evidence="2" key="1">
    <citation type="journal article" date="2019" name="Int. J. Syst. Evol. Microbiol.">
        <title>The Global Catalogue of Microorganisms (GCM) 10K type strain sequencing project: providing services to taxonomists for standard genome sequencing and annotation.</title>
        <authorList>
            <consortium name="The Broad Institute Genomics Platform"/>
            <consortium name="The Broad Institute Genome Sequencing Center for Infectious Disease"/>
            <person name="Wu L."/>
            <person name="Ma J."/>
        </authorList>
    </citation>
    <scope>NUCLEOTIDE SEQUENCE [LARGE SCALE GENOMIC DNA]</scope>
    <source>
        <strain evidence="2">KCTC 42662</strain>
    </source>
</reference>
<dbReference type="EMBL" id="JBHULR010000001">
    <property type="protein sequence ID" value="MFD2546052.1"/>
    <property type="molecule type" value="Genomic_DNA"/>
</dbReference>
<comment type="caution">
    <text evidence="1">The sequence shown here is derived from an EMBL/GenBank/DDBJ whole genome shotgun (WGS) entry which is preliminary data.</text>
</comment>
<proteinExistence type="predicted"/>
<dbReference type="RefSeq" id="WP_380899466.1">
    <property type="nucleotide sequence ID" value="NZ_JBHUEG010000002.1"/>
</dbReference>
<organism evidence="1 2">
    <name type="scientific">Sphingobacterium suaedae</name>
    <dbReference type="NCBI Taxonomy" id="1686402"/>
    <lineage>
        <taxon>Bacteria</taxon>
        <taxon>Pseudomonadati</taxon>
        <taxon>Bacteroidota</taxon>
        <taxon>Sphingobacteriia</taxon>
        <taxon>Sphingobacteriales</taxon>
        <taxon>Sphingobacteriaceae</taxon>
        <taxon>Sphingobacterium</taxon>
    </lineage>
</organism>
<dbReference type="InterPro" id="IPR007715">
    <property type="entry name" value="Coq4"/>
</dbReference>
<evidence type="ECO:0000313" key="2">
    <source>
        <dbReference type="Proteomes" id="UP001597545"/>
    </source>
</evidence>
<dbReference type="Proteomes" id="UP001597545">
    <property type="component" value="Unassembled WGS sequence"/>
</dbReference>
<name>A0ABW5KAU8_9SPHI</name>
<gene>
    <name evidence="1" type="ORF">ACFSR5_00185</name>
</gene>